<dbReference type="RefSeq" id="WP_017741309.1">
    <property type="nucleotide sequence ID" value="NZ_KQ976354.1"/>
</dbReference>
<dbReference type="SUPFAM" id="SSF52540">
    <property type="entry name" value="P-loop containing nucleoside triphosphate hydrolases"/>
    <property type="match status" value="2"/>
</dbReference>
<dbReference type="InterPro" id="IPR013520">
    <property type="entry name" value="Ribonucl_H"/>
</dbReference>
<accession>A0A139XH44</accession>
<dbReference type="InterPro" id="IPR012337">
    <property type="entry name" value="RNaseH-like_sf"/>
</dbReference>
<keyword evidence="2" id="KW-0269">Exonuclease</keyword>
<dbReference type="SMART" id="SM00479">
    <property type="entry name" value="EXOIII"/>
    <property type="match status" value="1"/>
</dbReference>
<dbReference type="EMBL" id="ANNX02000012">
    <property type="protein sequence ID" value="KYC44017.1"/>
    <property type="molecule type" value="Genomic_DNA"/>
</dbReference>
<evidence type="ECO:0000313" key="2">
    <source>
        <dbReference type="EMBL" id="KYC44017.1"/>
    </source>
</evidence>
<dbReference type="STRING" id="128403.WA1_02410"/>
<dbReference type="SUPFAM" id="SSF53098">
    <property type="entry name" value="Ribonuclease H-like"/>
    <property type="match status" value="1"/>
</dbReference>
<dbReference type="InterPro" id="IPR027417">
    <property type="entry name" value="P-loop_NTPase"/>
</dbReference>
<dbReference type="InterPro" id="IPR036397">
    <property type="entry name" value="RNaseH_sf"/>
</dbReference>
<dbReference type="GO" id="GO:0004527">
    <property type="term" value="F:exonuclease activity"/>
    <property type="evidence" value="ECO:0007669"/>
    <property type="project" value="UniProtKB-KW"/>
</dbReference>
<dbReference type="Proteomes" id="UP000076925">
    <property type="component" value="Unassembled WGS sequence"/>
</dbReference>
<sequence length="802" mass="93619">MDFVVLDTEGNPELSELAIVDSQGRVIYEAFSRNHPNNAFHLPNLKSLTTLLSEFLAIVRGKKIVCHYAQHDMEVLQSSFRKVGLNLPNLEFECTWVRAKNYWLGLESYSLEYLSKYLNLRVNNRYFIRDMAHAARYDAEFTYYLYRQLMMEQLKQKPNPFSSSRVDTPFQNHPDSPDTYHQEFVTLESILTDIKLDSNRQSKGVVVIGEPGSGKTHLMMRLAQARLSKNRLLFIRQPNHPKSVLYHIYSRILESLVERVGTFTQLDYLIVNSFHKIVATLPSLTNKDQEILKAFNYKNTDALGGEGTQRKRDYWQHIEKRFNEWWVKYYSAGGFATSILKGIIKYCSYTDPRRKDIATRWLADQILSDDEAEKVGLPNWGENLSQEAFSLEAISVLGKLSILDEPLIIIFDQLEGLGLPHNREILLNFGETIKEIFTHVPNSLIILNIFPDRWEQFKTSFDNSIIGRVSQYQIHLQTPDIKELKAILRVKLQSVNVPLEQIFFPEDLEDVLEQKSIRVVLNRAAEYYNYRVRQIPLPAIRENVQKLDGNEKLEQQLRVVQQQQQVLTEVFLNLIQEIQKPGSVDMIDLRQKLVPDVKSQEQQIEEYVVEYLTQKKAFLEQQYVNTPIISDSDDIGKLKTIAEAFNQIKPIKLTLYRLGKRVLPEHIVIETNRKNYVIGFLQIPPNTTSFTSRISNFNEIVCLHPQDQFGLFRDERLTEIKGKIAQERVEQLKNSRNGKFVLFSRHDRIHWDLTYQLIIDIQNRDLDVDLESALKVFVTYPKWYHWLFTMFGFSEPVAQTVR</sequence>
<keyword evidence="2" id="KW-0540">Nuclease</keyword>
<evidence type="ECO:0000313" key="3">
    <source>
        <dbReference type="Proteomes" id="UP000076925"/>
    </source>
</evidence>
<reference evidence="2 3" key="1">
    <citation type="journal article" date="2013" name="Genome Biol. Evol.">
        <title>Genomes of Stigonematalean cyanobacteria (subsection V) and the evolution of oxygenic photosynthesis from prokaryotes to plastids.</title>
        <authorList>
            <person name="Dagan T."/>
            <person name="Roettger M."/>
            <person name="Stucken K."/>
            <person name="Landan G."/>
            <person name="Koch R."/>
            <person name="Major P."/>
            <person name="Gould S.B."/>
            <person name="Goremykin V.V."/>
            <person name="Rippka R."/>
            <person name="Tandeau de Marsac N."/>
            <person name="Gugger M."/>
            <person name="Lockhart P.J."/>
            <person name="Allen J.F."/>
            <person name="Brune I."/>
            <person name="Maus I."/>
            <person name="Puhler A."/>
            <person name="Martin W.F."/>
        </authorList>
    </citation>
    <scope>NUCLEOTIDE SEQUENCE [LARGE SCALE GENOMIC DNA]</scope>
    <source>
        <strain evidence="2 3">PCC 7110</strain>
    </source>
</reference>
<dbReference type="AlphaFoldDB" id="A0A139XH44"/>
<dbReference type="Gene3D" id="3.30.420.10">
    <property type="entry name" value="Ribonuclease H-like superfamily/Ribonuclease H"/>
    <property type="match status" value="1"/>
</dbReference>
<gene>
    <name evidence="2" type="ORF">WA1_02410</name>
</gene>
<feature type="domain" description="Exonuclease" evidence="1">
    <location>
        <begin position="2"/>
        <end position="155"/>
    </location>
</feature>
<organism evidence="2 3">
    <name type="scientific">Scytonema hofmannii PCC 7110</name>
    <dbReference type="NCBI Taxonomy" id="128403"/>
    <lineage>
        <taxon>Bacteria</taxon>
        <taxon>Bacillati</taxon>
        <taxon>Cyanobacteriota</taxon>
        <taxon>Cyanophyceae</taxon>
        <taxon>Nostocales</taxon>
        <taxon>Scytonemataceae</taxon>
        <taxon>Scytonema</taxon>
    </lineage>
</organism>
<protein>
    <submittedName>
        <fullName evidence="2">Exonuclease</fullName>
    </submittedName>
</protein>
<dbReference type="CDD" id="cd06127">
    <property type="entry name" value="DEDDh"/>
    <property type="match status" value="1"/>
</dbReference>
<dbReference type="OrthoDB" id="227666at2"/>
<keyword evidence="2" id="KW-0378">Hydrolase</keyword>
<comment type="caution">
    <text evidence="2">The sequence shown here is derived from an EMBL/GenBank/DDBJ whole genome shotgun (WGS) entry which is preliminary data.</text>
</comment>
<proteinExistence type="predicted"/>
<dbReference type="Gene3D" id="3.40.50.300">
    <property type="entry name" value="P-loop containing nucleotide triphosphate hydrolases"/>
    <property type="match status" value="1"/>
</dbReference>
<evidence type="ECO:0000259" key="1">
    <source>
        <dbReference type="SMART" id="SM00479"/>
    </source>
</evidence>
<dbReference type="GO" id="GO:0003676">
    <property type="term" value="F:nucleic acid binding"/>
    <property type="evidence" value="ECO:0007669"/>
    <property type="project" value="InterPro"/>
</dbReference>
<keyword evidence="3" id="KW-1185">Reference proteome</keyword>
<name>A0A139XH44_9CYAN</name>